<protein>
    <recommendedName>
        <fullName evidence="2">HTH cro/C1-type domain-containing protein</fullName>
    </recommendedName>
</protein>
<dbReference type="CDD" id="cd02209">
    <property type="entry name" value="cupin_XRE_C"/>
    <property type="match status" value="1"/>
</dbReference>
<dbReference type="Proteomes" id="UP000215137">
    <property type="component" value="Chromosome"/>
</dbReference>
<dbReference type="PROSITE" id="PS50943">
    <property type="entry name" value="HTH_CROC1"/>
    <property type="match status" value="1"/>
</dbReference>
<dbReference type="Gene3D" id="1.10.260.40">
    <property type="entry name" value="lambda repressor-like DNA-binding domains"/>
    <property type="match status" value="1"/>
</dbReference>
<dbReference type="AlphaFoldDB" id="A0A248TP86"/>
<dbReference type="GO" id="GO:0005829">
    <property type="term" value="C:cytosol"/>
    <property type="evidence" value="ECO:0007669"/>
    <property type="project" value="TreeGrafter"/>
</dbReference>
<organism evidence="3 4">
    <name type="scientific">Cytobacillus kochii</name>
    <dbReference type="NCBI Taxonomy" id="859143"/>
    <lineage>
        <taxon>Bacteria</taxon>
        <taxon>Bacillati</taxon>
        <taxon>Bacillota</taxon>
        <taxon>Bacilli</taxon>
        <taxon>Bacillales</taxon>
        <taxon>Bacillaceae</taxon>
        <taxon>Cytobacillus</taxon>
    </lineage>
</organism>
<dbReference type="InterPro" id="IPR010982">
    <property type="entry name" value="Lambda_DNA-bd_dom_sf"/>
</dbReference>
<dbReference type="Gene3D" id="2.60.120.10">
    <property type="entry name" value="Jelly Rolls"/>
    <property type="match status" value="1"/>
</dbReference>
<evidence type="ECO:0000256" key="1">
    <source>
        <dbReference type="ARBA" id="ARBA00023125"/>
    </source>
</evidence>
<dbReference type="SUPFAM" id="SSF47413">
    <property type="entry name" value="lambda repressor-like DNA-binding domains"/>
    <property type="match status" value="1"/>
</dbReference>
<dbReference type="InterPro" id="IPR001387">
    <property type="entry name" value="Cro/C1-type_HTH"/>
</dbReference>
<proteinExistence type="predicted"/>
<evidence type="ECO:0000259" key="2">
    <source>
        <dbReference type="PROSITE" id="PS50943"/>
    </source>
</evidence>
<dbReference type="InterPro" id="IPR014710">
    <property type="entry name" value="RmlC-like_jellyroll"/>
</dbReference>
<dbReference type="PANTHER" id="PTHR46797">
    <property type="entry name" value="HTH-TYPE TRANSCRIPTIONAL REGULATOR"/>
    <property type="match status" value="1"/>
</dbReference>
<keyword evidence="4" id="KW-1185">Reference proteome</keyword>
<dbReference type="InterPro" id="IPR050807">
    <property type="entry name" value="TransReg_Diox_bact_type"/>
</dbReference>
<gene>
    <name evidence="3" type="ORF">CKF48_07105</name>
</gene>
<dbReference type="SMART" id="SM00530">
    <property type="entry name" value="HTH_XRE"/>
    <property type="match status" value="1"/>
</dbReference>
<name>A0A248TP86_9BACI</name>
<dbReference type="SUPFAM" id="SSF51182">
    <property type="entry name" value="RmlC-like cupins"/>
    <property type="match status" value="1"/>
</dbReference>
<dbReference type="CDD" id="cd00093">
    <property type="entry name" value="HTH_XRE"/>
    <property type="match status" value="1"/>
</dbReference>
<sequence>MRERFLIELRQIGKRVKQARLNKQMTQQDLAEKCGLTKSLISKIENGQTASAVATLLKISNQLDIPLSWVLEENESKNLVLSPSQSRTTKVGNKEMGYLYETLANRSPFSKIDPVVVTVLEDSAKEGPYTHLEDEFIYILKGSIYLSYDGEKYLLHEGDSAYFAGTIPHVFLPVEKKEAKVLTIFIQADER</sequence>
<dbReference type="EMBL" id="CP022983">
    <property type="protein sequence ID" value="ASV69972.1"/>
    <property type="molecule type" value="Genomic_DNA"/>
</dbReference>
<dbReference type="OrthoDB" id="34624at2"/>
<reference evidence="3 4" key="1">
    <citation type="submission" date="2017-08" db="EMBL/GenBank/DDBJ databases">
        <title>Complete Genome Sequence of Bacillus kochii Oregon-R-modENCODE STRAIN BDGP4, isolated from Drosophila melanogaster gut.</title>
        <authorList>
            <person name="Wan K.H."/>
            <person name="Yu C."/>
            <person name="Park S."/>
            <person name="Hammonds A.S."/>
            <person name="Booth B.W."/>
            <person name="Celniker S.E."/>
        </authorList>
    </citation>
    <scope>NUCLEOTIDE SEQUENCE [LARGE SCALE GENOMIC DNA]</scope>
    <source>
        <strain evidence="3 4">BDGP4</strain>
    </source>
</reference>
<accession>A0A248TP86</accession>
<dbReference type="Pfam" id="PF01381">
    <property type="entry name" value="HTH_3"/>
    <property type="match status" value="1"/>
</dbReference>
<dbReference type="InterPro" id="IPR013096">
    <property type="entry name" value="Cupin_2"/>
</dbReference>
<evidence type="ECO:0000313" key="4">
    <source>
        <dbReference type="Proteomes" id="UP000215137"/>
    </source>
</evidence>
<dbReference type="Pfam" id="PF07883">
    <property type="entry name" value="Cupin_2"/>
    <property type="match status" value="1"/>
</dbReference>
<dbReference type="GO" id="GO:0003700">
    <property type="term" value="F:DNA-binding transcription factor activity"/>
    <property type="evidence" value="ECO:0007669"/>
    <property type="project" value="TreeGrafter"/>
</dbReference>
<dbReference type="PANTHER" id="PTHR46797:SF1">
    <property type="entry name" value="METHYLPHOSPHONATE SYNTHASE"/>
    <property type="match status" value="1"/>
</dbReference>
<dbReference type="InterPro" id="IPR011051">
    <property type="entry name" value="RmlC_Cupin_sf"/>
</dbReference>
<dbReference type="GO" id="GO:0003677">
    <property type="term" value="F:DNA binding"/>
    <property type="evidence" value="ECO:0007669"/>
    <property type="project" value="UniProtKB-KW"/>
</dbReference>
<dbReference type="KEGG" id="bko:CKF48_07105"/>
<feature type="domain" description="HTH cro/C1-type" evidence="2">
    <location>
        <begin position="16"/>
        <end position="70"/>
    </location>
</feature>
<evidence type="ECO:0000313" key="3">
    <source>
        <dbReference type="EMBL" id="ASV69972.1"/>
    </source>
</evidence>
<keyword evidence="1" id="KW-0238">DNA-binding</keyword>